<dbReference type="PATRIC" id="fig|861299.3.peg.2776"/>
<evidence type="ECO:0000313" key="2">
    <source>
        <dbReference type="Proteomes" id="UP000019151"/>
    </source>
</evidence>
<accession>W0RLG8</accession>
<sequence length="85" mass="9012">MFHSSTYSALRTVLLEHGAHATALTGLAELAGLLGGRHRLSASAATRWMLGPNARLGDRSPLEVWLSDGAGHVIDAARAESTHRI</sequence>
<dbReference type="Proteomes" id="UP000019151">
    <property type="component" value="Chromosome"/>
</dbReference>
<evidence type="ECO:0008006" key="3">
    <source>
        <dbReference type="Google" id="ProtNLM"/>
    </source>
</evidence>
<proteinExistence type="predicted"/>
<evidence type="ECO:0000313" key="1">
    <source>
        <dbReference type="EMBL" id="AHG90263.1"/>
    </source>
</evidence>
<organism evidence="1 2">
    <name type="scientific">Gemmatirosa kalamazoonensis</name>
    <dbReference type="NCBI Taxonomy" id="861299"/>
    <lineage>
        <taxon>Bacteria</taxon>
        <taxon>Pseudomonadati</taxon>
        <taxon>Gemmatimonadota</taxon>
        <taxon>Gemmatimonadia</taxon>
        <taxon>Gemmatimonadales</taxon>
        <taxon>Gemmatimonadaceae</taxon>
        <taxon>Gemmatirosa</taxon>
    </lineage>
</organism>
<dbReference type="RefSeq" id="WP_158508790.1">
    <property type="nucleotide sequence ID" value="NZ_CP007128.1"/>
</dbReference>
<dbReference type="EMBL" id="CP007128">
    <property type="protein sequence ID" value="AHG90263.1"/>
    <property type="molecule type" value="Genomic_DNA"/>
</dbReference>
<dbReference type="AlphaFoldDB" id="W0RLG8"/>
<name>W0RLG8_9BACT</name>
<dbReference type="InParanoid" id="W0RLG8"/>
<protein>
    <recommendedName>
        <fullName evidence="3">Antitoxin Xre/MbcA/ParS-like toxin-binding domain-containing protein</fullName>
    </recommendedName>
</protein>
<reference evidence="1 2" key="1">
    <citation type="journal article" date="2014" name="Genome Announc.">
        <title>Genome Sequence and Methylome of Soil Bacterium Gemmatirosa kalamazoonensis KBS708T, a Member of the Rarely Cultivated Gemmatimonadetes Phylum.</title>
        <authorList>
            <person name="Debruyn J.M."/>
            <person name="Radosevich M."/>
            <person name="Wommack K.E."/>
            <person name="Polson S.W."/>
            <person name="Hauser L.J."/>
            <person name="Fawaz M.N."/>
            <person name="Korlach J."/>
            <person name="Tsai Y.C."/>
        </authorList>
    </citation>
    <scope>NUCLEOTIDE SEQUENCE [LARGE SCALE GENOMIC DNA]</scope>
    <source>
        <strain evidence="1 2">KBS708</strain>
    </source>
</reference>
<dbReference type="KEGG" id="gba:J421_2726"/>
<dbReference type="HOGENOM" id="CLU_2507975_0_0_0"/>
<keyword evidence="2" id="KW-1185">Reference proteome</keyword>
<gene>
    <name evidence="1" type="ORF">J421_2726</name>
</gene>